<evidence type="ECO:0000313" key="1">
    <source>
        <dbReference type="EMBL" id="KAF0922871.1"/>
    </source>
</evidence>
<dbReference type="EMBL" id="SPHZ02000003">
    <property type="protein sequence ID" value="KAF0922871.1"/>
    <property type="molecule type" value="Genomic_DNA"/>
</dbReference>
<protein>
    <submittedName>
        <fullName evidence="1">Uncharacterized protein</fullName>
    </submittedName>
</protein>
<dbReference type="Proteomes" id="UP000479710">
    <property type="component" value="Unassembled WGS sequence"/>
</dbReference>
<dbReference type="AlphaFoldDB" id="A0A6G1EDW9"/>
<accession>A0A6G1EDW9</accession>
<proteinExistence type="predicted"/>
<gene>
    <name evidence="1" type="ORF">E2562_002120</name>
</gene>
<keyword evidence="2" id="KW-1185">Reference proteome</keyword>
<organism evidence="1 2">
    <name type="scientific">Oryza meyeriana var. granulata</name>
    <dbReference type="NCBI Taxonomy" id="110450"/>
    <lineage>
        <taxon>Eukaryota</taxon>
        <taxon>Viridiplantae</taxon>
        <taxon>Streptophyta</taxon>
        <taxon>Embryophyta</taxon>
        <taxon>Tracheophyta</taxon>
        <taxon>Spermatophyta</taxon>
        <taxon>Magnoliopsida</taxon>
        <taxon>Liliopsida</taxon>
        <taxon>Poales</taxon>
        <taxon>Poaceae</taxon>
        <taxon>BOP clade</taxon>
        <taxon>Oryzoideae</taxon>
        <taxon>Oryzeae</taxon>
        <taxon>Oryzinae</taxon>
        <taxon>Oryza</taxon>
        <taxon>Oryza meyeriana</taxon>
    </lineage>
</organism>
<name>A0A6G1EDW9_9ORYZ</name>
<reference evidence="1 2" key="1">
    <citation type="submission" date="2019-11" db="EMBL/GenBank/DDBJ databases">
        <title>Whole genome sequence of Oryza granulata.</title>
        <authorList>
            <person name="Li W."/>
        </authorList>
    </citation>
    <scope>NUCLEOTIDE SEQUENCE [LARGE SCALE GENOMIC DNA]</scope>
    <source>
        <strain evidence="2">cv. Menghai</strain>
        <tissue evidence="1">Leaf</tissue>
    </source>
</reference>
<comment type="caution">
    <text evidence="1">The sequence shown here is derived from an EMBL/GenBank/DDBJ whole genome shotgun (WGS) entry which is preliminary data.</text>
</comment>
<evidence type="ECO:0000313" key="2">
    <source>
        <dbReference type="Proteomes" id="UP000479710"/>
    </source>
</evidence>
<sequence>MGAPRIIISTDSQVAGGHIDKSYQARNPELTKYLATFKRAKTHFRGVTVASTPRTSKATAANTPLPPHVMYEVLSTPATWPSDTPPSIVAAIDTMSDWCTPIIDILTGQLEALTGTKERWLHQSARS</sequence>